<gene>
    <name evidence="2" type="ORF">B5P45_26685</name>
</gene>
<accession>A0A2N9VQN8</accession>
<evidence type="ECO:0000256" key="1">
    <source>
        <dbReference type="SAM" id="SignalP"/>
    </source>
</evidence>
<evidence type="ECO:0008006" key="4">
    <source>
        <dbReference type="Google" id="ProtNLM"/>
    </source>
</evidence>
<protein>
    <recommendedName>
        <fullName evidence="4">Invasion associated locus B family protein</fullName>
    </recommendedName>
</protein>
<dbReference type="AlphaFoldDB" id="A0A2N9VQN8"/>
<dbReference type="InterPro" id="IPR010642">
    <property type="entry name" value="Invasion_prot_B"/>
</dbReference>
<dbReference type="Pfam" id="PF06776">
    <property type="entry name" value="IalB"/>
    <property type="match status" value="1"/>
</dbReference>
<evidence type="ECO:0000313" key="2">
    <source>
        <dbReference type="EMBL" id="PIO41806.1"/>
    </source>
</evidence>
<dbReference type="Proteomes" id="UP000232163">
    <property type="component" value="Unassembled WGS sequence"/>
</dbReference>
<feature type="signal peptide" evidence="1">
    <location>
        <begin position="1"/>
        <end position="25"/>
    </location>
</feature>
<organism evidence="2 3">
    <name type="scientific">Phyllobacterium zundukense</name>
    <dbReference type="NCBI Taxonomy" id="1867719"/>
    <lineage>
        <taxon>Bacteria</taxon>
        <taxon>Pseudomonadati</taxon>
        <taxon>Pseudomonadota</taxon>
        <taxon>Alphaproteobacteria</taxon>
        <taxon>Hyphomicrobiales</taxon>
        <taxon>Phyllobacteriaceae</taxon>
        <taxon>Phyllobacterium</taxon>
    </lineage>
</organism>
<dbReference type="InterPro" id="IPR038696">
    <property type="entry name" value="IalB_sf"/>
</dbReference>
<sequence>MLREKSSAILKVLVCLLIMGNQAAAGGYKVKSSDVLVPQGVPMGKYRRIIHPFENWILICDENLKTRRKVCNISQTFTDETGAQVFSWSLAANVDGKPFMILRAPAVIGAGSKISLKLAGIDRDVDVEVKACDASICIGYQPVGPILRQQIGKETTAKVSYFMSSGENVSIDAPFKGLAAALSAIK</sequence>
<evidence type="ECO:0000313" key="3">
    <source>
        <dbReference type="Proteomes" id="UP000232163"/>
    </source>
</evidence>
<dbReference type="Gene3D" id="2.60.40.1880">
    <property type="entry name" value="Invasion associated locus B (IalB) protein"/>
    <property type="match status" value="1"/>
</dbReference>
<dbReference type="EMBL" id="MZMT01000055">
    <property type="protein sequence ID" value="PIO41806.1"/>
    <property type="molecule type" value="Genomic_DNA"/>
</dbReference>
<comment type="caution">
    <text evidence="2">The sequence shown here is derived from an EMBL/GenBank/DDBJ whole genome shotgun (WGS) entry which is preliminary data.</text>
</comment>
<name>A0A2N9VQN8_9HYPH</name>
<proteinExistence type="predicted"/>
<keyword evidence="1" id="KW-0732">Signal</keyword>
<reference evidence="2 3" key="1">
    <citation type="journal article" date="2017" name="Int J Environ Stud">
        <title>Does the Miocene-Pliocene relict legume Oxytropis triphylla form nitrogen-fixing nodules with a combination of bacterial strains?</title>
        <authorList>
            <person name="Safronova V."/>
            <person name="Belimov A."/>
            <person name="Sazanova A."/>
            <person name="Kuznetsova I."/>
            <person name="Popova J."/>
            <person name="Andronov E."/>
            <person name="Verkhozina A."/>
            <person name="Tikhonovich I."/>
        </authorList>
    </citation>
    <scope>NUCLEOTIDE SEQUENCE [LARGE SCALE GENOMIC DNA]</scope>
    <source>
        <strain evidence="2 3">Tri-38</strain>
    </source>
</reference>
<keyword evidence="3" id="KW-1185">Reference proteome</keyword>
<dbReference type="KEGG" id="pht:BLM14_20380"/>
<feature type="chain" id="PRO_5014653913" description="Invasion associated locus B family protein" evidence="1">
    <location>
        <begin position="26"/>
        <end position="186"/>
    </location>
</feature>